<feature type="compositionally biased region" description="Basic and acidic residues" evidence="1">
    <location>
        <begin position="58"/>
        <end position="74"/>
    </location>
</feature>
<dbReference type="Proteomes" id="UP000266841">
    <property type="component" value="Unassembled WGS sequence"/>
</dbReference>
<feature type="region of interest" description="Disordered" evidence="1">
    <location>
        <begin position="103"/>
        <end position="138"/>
    </location>
</feature>
<sequence length="138" mass="15034">MQSTQSTTPPSRPRIDSTAARSEGRTPSAQSRDDAFYLELAELLLQPPAKSAPSTHTQDSRETPSGKIRPREPIDPSLCDGFGDLVRGTAIVARKIKHSDRLQKVRGKFRGKGSDPATKRTASVKQQPDFDSSDGVFV</sequence>
<proteinExistence type="predicted"/>
<organism evidence="2 3">
    <name type="scientific">Thalassiosira oceanica</name>
    <name type="common">Marine diatom</name>
    <dbReference type="NCBI Taxonomy" id="159749"/>
    <lineage>
        <taxon>Eukaryota</taxon>
        <taxon>Sar</taxon>
        <taxon>Stramenopiles</taxon>
        <taxon>Ochrophyta</taxon>
        <taxon>Bacillariophyta</taxon>
        <taxon>Coscinodiscophyceae</taxon>
        <taxon>Thalassiosirophycidae</taxon>
        <taxon>Thalassiosirales</taxon>
        <taxon>Thalassiosiraceae</taxon>
        <taxon>Thalassiosira</taxon>
    </lineage>
</organism>
<dbReference type="EMBL" id="AGNL01018001">
    <property type="protein sequence ID" value="EJK63815.1"/>
    <property type="molecule type" value="Genomic_DNA"/>
</dbReference>
<name>K0SEP8_THAOC</name>
<evidence type="ECO:0000256" key="1">
    <source>
        <dbReference type="SAM" id="MobiDB-lite"/>
    </source>
</evidence>
<feature type="region of interest" description="Disordered" evidence="1">
    <location>
        <begin position="1"/>
        <end position="80"/>
    </location>
</feature>
<feature type="compositionally biased region" description="Polar residues" evidence="1">
    <location>
        <begin position="120"/>
        <end position="130"/>
    </location>
</feature>
<gene>
    <name evidence="2" type="ORF">THAOC_15512</name>
</gene>
<comment type="caution">
    <text evidence="2">The sequence shown here is derived from an EMBL/GenBank/DDBJ whole genome shotgun (WGS) entry which is preliminary data.</text>
</comment>
<evidence type="ECO:0000313" key="2">
    <source>
        <dbReference type="EMBL" id="EJK63815.1"/>
    </source>
</evidence>
<accession>K0SEP8</accession>
<reference evidence="2 3" key="1">
    <citation type="journal article" date="2012" name="Genome Biol.">
        <title>Genome and low-iron response of an oceanic diatom adapted to chronic iron limitation.</title>
        <authorList>
            <person name="Lommer M."/>
            <person name="Specht M."/>
            <person name="Roy A.S."/>
            <person name="Kraemer L."/>
            <person name="Andreson R."/>
            <person name="Gutowska M.A."/>
            <person name="Wolf J."/>
            <person name="Bergner S.V."/>
            <person name="Schilhabel M.B."/>
            <person name="Klostermeier U.C."/>
            <person name="Beiko R.G."/>
            <person name="Rosenstiel P."/>
            <person name="Hippler M."/>
            <person name="Laroche J."/>
        </authorList>
    </citation>
    <scope>NUCLEOTIDE SEQUENCE [LARGE SCALE GENOMIC DNA]</scope>
    <source>
        <strain evidence="2 3">CCMP1005</strain>
    </source>
</reference>
<protein>
    <submittedName>
        <fullName evidence="2">Uncharacterized protein</fullName>
    </submittedName>
</protein>
<feature type="compositionally biased region" description="Low complexity" evidence="1">
    <location>
        <begin position="38"/>
        <end position="49"/>
    </location>
</feature>
<keyword evidence="3" id="KW-1185">Reference proteome</keyword>
<evidence type="ECO:0000313" key="3">
    <source>
        <dbReference type="Proteomes" id="UP000266841"/>
    </source>
</evidence>
<dbReference type="AlphaFoldDB" id="K0SEP8"/>